<keyword evidence="3 4" id="KW-0413">Isomerase</keyword>
<dbReference type="Gene3D" id="3.30.70.580">
    <property type="entry name" value="Pseudouridine synthase I, catalytic domain, N-terminal subdomain"/>
    <property type="match status" value="1"/>
</dbReference>
<dbReference type="Gene3D" id="3.30.70.1560">
    <property type="entry name" value="Alpha-L RNA-binding motif"/>
    <property type="match status" value="1"/>
</dbReference>
<evidence type="ECO:0000256" key="3">
    <source>
        <dbReference type="ARBA" id="ARBA00023235"/>
    </source>
</evidence>
<dbReference type="InterPro" id="IPR002942">
    <property type="entry name" value="S4_RNA-bd"/>
</dbReference>
<dbReference type="NCBIfam" id="TIGR00093">
    <property type="entry name" value="pseudouridine synthase"/>
    <property type="match status" value="1"/>
</dbReference>
<dbReference type="SUPFAM" id="SSF55174">
    <property type="entry name" value="Alpha-L RNA-binding motif"/>
    <property type="match status" value="1"/>
</dbReference>
<dbReference type="PROSITE" id="PS50889">
    <property type="entry name" value="S4"/>
    <property type="match status" value="1"/>
</dbReference>
<proteinExistence type="inferred from homology"/>
<evidence type="ECO:0000313" key="5">
    <source>
        <dbReference type="EMBL" id="MTL93014.1"/>
    </source>
</evidence>
<evidence type="ECO:0000256" key="4">
    <source>
        <dbReference type="RuleBase" id="RU003887"/>
    </source>
</evidence>
<dbReference type="SMART" id="SM00363">
    <property type="entry name" value="S4"/>
    <property type="match status" value="1"/>
</dbReference>
<dbReference type="CDD" id="cd00165">
    <property type="entry name" value="S4"/>
    <property type="match status" value="1"/>
</dbReference>
<dbReference type="SUPFAM" id="SSF55120">
    <property type="entry name" value="Pseudouridine synthase"/>
    <property type="match status" value="1"/>
</dbReference>
<dbReference type="InterPro" id="IPR000748">
    <property type="entry name" value="PsdUridine_synth_RsuA/RluB/E/F"/>
</dbReference>
<dbReference type="EMBL" id="WMQV01000001">
    <property type="protein sequence ID" value="MTL93014.1"/>
    <property type="molecule type" value="Genomic_DNA"/>
</dbReference>
<evidence type="ECO:0000256" key="1">
    <source>
        <dbReference type="ARBA" id="ARBA00008348"/>
    </source>
</evidence>
<evidence type="ECO:0000256" key="2">
    <source>
        <dbReference type="ARBA" id="ARBA00022884"/>
    </source>
</evidence>
<dbReference type="InterPro" id="IPR020103">
    <property type="entry name" value="PsdUridine_synth_cat_dom_sf"/>
</dbReference>
<dbReference type="FunFam" id="3.10.290.10:FF:000003">
    <property type="entry name" value="Pseudouridine synthase"/>
    <property type="match status" value="1"/>
</dbReference>
<dbReference type="InterPro" id="IPR020094">
    <property type="entry name" value="TruA/RsuA/RluB/E/F_N"/>
</dbReference>
<protein>
    <recommendedName>
        <fullName evidence="4">Pseudouridine synthase</fullName>
        <ecNumber evidence="4">5.4.99.-</ecNumber>
    </recommendedName>
</protein>
<reference evidence="5" key="1">
    <citation type="journal article" date="2019" name="Nat. Med.">
        <title>A library of human gut bacterial isolates paired with longitudinal multiomics data enables mechanistic microbiome research.</title>
        <authorList>
            <person name="Poyet M."/>
            <person name="Groussin M."/>
            <person name="Gibbons S.M."/>
            <person name="Avila-Pacheco J."/>
            <person name="Jiang X."/>
            <person name="Kearney S.M."/>
            <person name="Perrotta A.R."/>
            <person name="Berdy B."/>
            <person name="Zhao S."/>
            <person name="Lieberman T.D."/>
            <person name="Swanson P.K."/>
            <person name="Smith M."/>
            <person name="Roesemann S."/>
            <person name="Alexander J.E."/>
            <person name="Rich S.A."/>
            <person name="Livny J."/>
            <person name="Vlamakis H."/>
            <person name="Clish C."/>
            <person name="Bullock K."/>
            <person name="Deik A."/>
            <person name="Scott J."/>
            <person name="Pierce K.A."/>
            <person name="Xavier R.J."/>
            <person name="Alm E.J."/>
        </authorList>
    </citation>
    <scope>NUCLEOTIDE SEQUENCE</scope>
    <source>
        <strain evidence="5">BIOML-A179</strain>
    </source>
</reference>
<dbReference type="RefSeq" id="WP_129821276.1">
    <property type="nucleotide sequence ID" value="NZ_RCYV01000003.1"/>
</dbReference>
<dbReference type="InterPro" id="IPR042092">
    <property type="entry name" value="PsdUridine_s_RsuA/RluB/E/F_cat"/>
</dbReference>
<dbReference type="PANTHER" id="PTHR47683">
    <property type="entry name" value="PSEUDOURIDINE SYNTHASE FAMILY PROTEIN-RELATED"/>
    <property type="match status" value="1"/>
</dbReference>
<dbReference type="InterPro" id="IPR006145">
    <property type="entry name" value="PsdUridine_synth_RsuA/RluA"/>
</dbReference>
<dbReference type="PROSITE" id="PS01149">
    <property type="entry name" value="PSI_RSU"/>
    <property type="match status" value="1"/>
</dbReference>
<name>A0A6I3NAA8_9FIRM</name>
<dbReference type="PANTHER" id="PTHR47683:SF2">
    <property type="entry name" value="RNA-BINDING S4 DOMAIN-CONTAINING PROTEIN"/>
    <property type="match status" value="1"/>
</dbReference>
<accession>A0A6I3NAA8</accession>
<comment type="similarity">
    <text evidence="1 4">Belongs to the pseudouridine synthase RsuA family.</text>
</comment>
<gene>
    <name evidence="5" type="ORF">GMA64_00535</name>
</gene>
<dbReference type="GO" id="GO:0000455">
    <property type="term" value="P:enzyme-directed rRNA pseudouridine synthesis"/>
    <property type="evidence" value="ECO:0007669"/>
    <property type="project" value="UniProtKB-ARBA"/>
</dbReference>
<dbReference type="Pfam" id="PF00849">
    <property type="entry name" value="PseudoU_synth_2"/>
    <property type="match status" value="1"/>
</dbReference>
<comment type="caution">
    <text evidence="5">The sequence shown here is derived from an EMBL/GenBank/DDBJ whole genome shotgun (WGS) entry which is preliminary data.</text>
</comment>
<dbReference type="GO" id="GO:0005829">
    <property type="term" value="C:cytosol"/>
    <property type="evidence" value="ECO:0007669"/>
    <property type="project" value="UniProtKB-ARBA"/>
</dbReference>
<dbReference type="CDD" id="cd02870">
    <property type="entry name" value="PseudoU_synth_RsuA_like"/>
    <property type="match status" value="1"/>
</dbReference>
<dbReference type="GO" id="GO:0120159">
    <property type="term" value="F:rRNA pseudouridine synthase activity"/>
    <property type="evidence" value="ECO:0007669"/>
    <property type="project" value="UniProtKB-ARBA"/>
</dbReference>
<sequence length="255" mass="28807">MERLQKVIAQAGIASRRKAEQLILDGKVTVNDKVVRELGTKVTGKEKIEVEGVPLQREKKVYYVLHKPRGYVSTVSDELGRRTVLDFFADRVSERVYPVGRLDYDTSGVLLMTNDGEFANKMMHPSGEIDKVYLARVKGIVLPENLKPFGKGIEIDGYKTKPASATLVSVDKKNQSSLVRLTIHEGRYHQVKKMFDAIGFPVKKLRREQFGTIDVQGLAAGEFRPLTPHEVKTLFTAANSTQVKKKLKFNKMRQF</sequence>
<dbReference type="InterPro" id="IPR036986">
    <property type="entry name" value="S4_RNA-bd_sf"/>
</dbReference>
<dbReference type="Gene3D" id="3.10.290.10">
    <property type="entry name" value="RNA-binding S4 domain"/>
    <property type="match status" value="1"/>
</dbReference>
<dbReference type="InterPro" id="IPR050343">
    <property type="entry name" value="RsuA_PseudoU_synthase"/>
</dbReference>
<keyword evidence="2" id="KW-0694">RNA-binding</keyword>
<organism evidence="5">
    <name type="scientific">Turicibacter sanguinis</name>
    <dbReference type="NCBI Taxonomy" id="154288"/>
    <lineage>
        <taxon>Bacteria</taxon>
        <taxon>Bacillati</taxon>
        <taxon>Bacillota</taxon>
        <taxon>Erysipelotrichia</taxon>
        <taxon>Erysipelotrichales</taxon>
        <taxon>Turicibacteraceae</taxon>
        <taxon>Turicibacter</taxon>
    </lineage>
</organism>
<dbReference type="AlphaFoldDB" id="A0A6I3NAA8"/>
<dbReference type="FunFam" id="3.30.70.1560:FF:000001">
    <property type="entry name" value="Pseudouridine synthase"/>
    <property type="match status" value="1"/>
</dbReference>
<dbReference type="FunFam" id="3.30.70.580:FF:000005">
    <property type="entry name" value="Pseudouridine synthase"/>
    <property type="match status" value="1"/>
</dbReference>
<dbReference type="EC" id="5.4.99.-" evidence="4"/>
<dbReference type="InterPro" id="IPR018496">
    <property type="entry name" value="PsdUridine_synth_RsuA/RluB_CS"/>
</dbReference>
<dbReference type="GO" id="GO:0003723">
    <property type="term" value="F:RNA binding"/>
    <property type="evidence" value="ECO:0007669"/>
    <property type="project" value="UniProtKB-KW"/>
</dbReference>
<dbReference type="Pfam" id="PF01479">
    <property type="entry name" value="S4"/>
    <property type="match status" value="1"/>
</dbReference>